<proteinExistence type="predicted"/>
<organism evidence="2 3">
    <name type="scientific">Mesorhabditis spiculigera</name>
    <dbReference type="NCBI Taxonomy" id="96644"/>
    <lineage>
        <taxon>Eukaryota</taxon>
        <taxon>Metazoa</taxon>
        <taxon>Ecdysozoa</taxon>
        <taxon>Nematoda</taxon>
        <taxon>Chromadorea</taxon>
        <taxon>Rhabditida</taxon>
        <taxon>Rhabditina</taxon>
        <taxon>Rhabditomorpha</taxon>
        <taxon>Rhabditoidea</taxon>
        <taxon>Rhabditidae</taxon>
        <taxon>Mesorhabditinae</taxon>
        <taxon>Mesorhabditis</taxon>
    </lineage>
</organism>
<reference evidence="2" key="1">
    <citation type="submission" date="2023-06" db="EMBL/GenBank/DDBJ databases">
        <authorList>
            <person name="Delattre M."/>
        </authorList>
    </citation>
    <scope>NUCLEOTIDE SEQUENCE</scope>
    <source>
        <strain evidence="2">AF72</strain>
    </source>
</reference>
<dbReference type="AlphaFoldDB" id="A0AA36DDN9"/>
<name>A0AA36DDN9_9BILA</name>
<dbReference type="Proteomes" id="UP001177023">
    <property type="component" value="Unassembled WGS sequence"/>
</dbReference>
<evidence type="ECO:0000313" key="2">
    <source>
        <dbReference type="EMBL" id="CAJ0585608.1"/>
    </source>
</evidence>
<feature type="signal peptide" evidence="1">
    <location>
        <begin position="1"/>
        <end position="17"/>
    </location>
</feature>
<keyword evidence="3" id="KW-1185">Reference proteome</keyword>
<feature type="non-terminal residue" evidence="2">
    <location>
        <position position="151"/>
    </location>
</feature>
<gene>
    <name evidence="2" type="ORF">MSPICULIGERA_LOCUS23621</name>
</gene>
<feature type="chain" id="PRO_5041373839" evidence="1">
    <location>
        <begin position="18"/>
        <end position="151"/>
    </location>
</feature>
<protein>
    <submittedName>
        <fullName evidence="2">Uncharacterized protein</fullName>
    </submittedName>
</protein>
<keyword evidence="1" id="KW-0732">Signal</keyword>
<sequence length="151" mass="16770">MALGLGVLIALVASALAAVPLKRTFAPSVAAEESFGNMRNLMEVGKRQLSMAGDTNAQWQNYARLYDIGKKRSYYSPSEELGIYSQLYEVGKKRSAAFAPSQEFQTDIYNRLFEVGKRSAPETESHDAEKRMNLAPSQELGMYSTLYDIGK</sequence>
<evidence type="ECO:0000313" key="3">
    <source>
        <dbReference type="Proteomes" id="UP001177023"/>
    </source>
</evidence>
<accession>A0AA36DDN9</accession>
<dbReference type="EMBL" id="CATQJA010002706">
    <property type="protein sequence ID" value="CAJ0585608.1"/>
    <property type="molecule type" value="Genomic_DNA"/>
</dbReference>
<evidence type="ECO:0000256" key="1">
    <source>
        <dbReference type="SAM" id="SignalP"/>
    </source>
</evidence>
<comment type="caution">
    <text evidence="2">The sequence shown here is derived from an EMBL/GenBank/DDBJ whole genome shotgun (WGS) entry which is preliminary data.</text>
</comment>